<dbReference type="GO" id="GO:0016075">
    <property type="term" value="P:rRNA catabolic process"/>
    <property type="evidence" value="ECO:0007669"/>
    <property type="project" value="TreeGrafter"/>
</dbReference>
<dbReference type="GO" id="GO:0034475">
    <property type="term" value="P:U4 snRNA 3'-end processing"/>
    <property type="evidence" value="ECO:0007669"/>
    <property type="project" value="TreeGrafter"/>
</dbReference>
<evidence type="ECO:0000259" key="4">
    <source>
        <dbReference type="Pfam" id="PF03725"/>
    </source>
</evidence>
<feature type="compositionally biased region" description="Basic and acidic residues" evidence="2">
    <location>
        <begin position="102"/>
        <end position="119"/>
    </location>
</feature>
<dbReference type="GO" id="GO:0034473">
    <property type="term" value="P:U1 snRNA 3'-end processing"/>
    <property type="evidence" value="ECO:0007669"/>
    <property type="project" value="TreeGrafter"/>
</dbReference>
<dbReference type="AlphaFoldDB" id="A0A8J5MGU7"/>
<feature type="domain" description="Exoribonuclease phosphorolytic" evidence="3">
    <location>
        <begin position="321"/>
        <end position="457"/>
    </location>
</feature>
<dbReference type="GO" id="GO:0034476">
    <property type="term" value="P:U5 snRNA 3'-end processing"/>
    <property type="evidence" value="ECO:0007669"/>
    <property type="project" value="TreeGrafter"/>
</dbReference>
<protein>
    <submittedName>
        <fullName evidence="5">Uncharacterized protein</fullName>
    </submittedName>
</protein>
<dbReference type="GO" id="GO:0000176">
    <property type="term" value="C:nuclear exosome (RNase complex)"/>
    <property type="evidence" value="ECO:0007669"/>
    <property type="project" value="TreeGrafter"/>
</dbReference>
<reference evidence="5" key="1">
    <citation type="submission" date="2021-01" db="EMBL/GenBank/DDBJ databases">
        <title>Phytophthora aleatoria, a newly-described species from Pinus radiata is distinct from Phytophthora cactorum isolates based on comparative genomics.</title>
        <authorList>
            <person name="Mcdougal R."/>
            <person name="Panda P."/>
            <person name="Williams N."/>
            <person name="Studholme D.J."/>
        </authorList>
    </citation>
    <scope>NUCLEOTIDE SEQUENCE</scope>
    <source>
        <strain evidence="5">NZFS 4037</strain>
    </source>
</reference>
<evidence type="ECO:0000313" key="5">
    <source>
        <dbReference type="EMBL" id="KAG6968180.1"/>
    </source>
</evidence>
<evidence type="ECO:0000259" key="3">
    <source>
        <dbReference type="Pfam" id="PF01138"/>
    </source>
</evidence>
<comment type="subcellular location">
    <subcellularLocation>
        <location evidence="1">Nucleus</location>
        <location evidence="1">Nucleolus</location>
    </subcellularLocation>
</comment>
<organism evidence="5 6">
    <name type="scientific">Phytophthora aleatoria</name>
    <dbReference type="NCBI Taxonomy" id="2496075"/>
    <lineage>
        <taxon>Eukaryota</taxon>
        <taxon>Sar</taxon>
        <taxon>Stramenopiles</taxon>
        <taxon>Oomycota</taxon>
        <taxon>Peronosporomycetes</taxon>
        <taxon>Peronosporales</taxon>
        <taxon>Peronosporaceae</taxon>
        <taxon>Phytophthora</taxon>
    </lineage>
</organism>
<feature type="compositionally biased region" description="Basic residues" evidence="2">
    <location>
        <begin position="49"/>
        <end position="60"/>
    </location>
</feature>
<dbReference type="GO" id="GO:0000467">
    <property type="term" value="P:exonucleolytic trimming to generate mature 3'-end of 5.8S rRNA from tricistronic rRNA transcript (SSU-rRNA, 5.8S rRNA, LSU-rRNA)"/>
    <property type="evidence" value="ECO:0007669"/>
    <property type="project" value="TreeGrafter"/>
</dbReference>
<evidence type="ECO:0000256" key="2">
    <source>
        <dbReference type="SAM" id="MobiDB-lite"/>
    </source>
</evidence>
<dbReference type="GO" id="GO:0000177">
    <property type="term" value="C:cytoplasmic exosome (RNase complex)"/>
    <property type="evidence" value="ECO:0007669"/>
    <property type="project" value="TreeGrafter"/>
</dbReference>
<dbReference type="GO" id="GO:0071028">
    <property type="term" value="P:nuclear mRNA surveillance"/>
    <property type="evidence" value="ECO:0007669"/>
    <property type="project" value="TreeGrafter"/>
</dbReference>
<dbReference type="CDD" id="cd11367">
    <property type="entry name" value="RNase_PH_RRP42"/>
    <property type="match status" value="1"/>
</dbReference>
<gene>
    <name evidence="5" type="ORF">JG688_00005928</name>
</gene>
<dbReference type="Pfam" id="PF01138">
    <property type="entry name" value="RNase_PH"/>
    <property type="match status" value="1"/>
</dbReference>
<dbReference type="InterPro" id="IPR050590">
    <property type="entry name" value="Exosome_comp_Rrp42_subfam"/>
</dbReference>
<dbReference type="Pfam" id="PF03725">
    <property type="entry name" value="RNase_PH_C"/>
    <property type="match status" value="1"/>
</dbReference>
<feature type="domain" description="Exoribonuclease phosphorolytic" evidence="4">
    <location>
        <begin position="489"/>
        <end position="552"/>
    </location>
</feature>
<feature type="compositionally biased region" description="Basic and acidic residues" evidence="2">
    <location>
        <begin position="61"/>
        <end position="94"/>
    </location>
</feature>
<sequence length="586" mass="64624">MAGLSKNGTAPLNKIKWLKGLLDEDGVSSDATLQRKKQRPVKSSNADKKLKKRTVHKARSIARDDAVPDGQKEQQEINKKKYRQEKHGTDREDILGALSTHQRGDSVVRHQSLHRESQGKHHLGKTHMAPLSGTKNGVREKRSRMYLEEKPGKMSQRKRPHADLEIKGMVIEKEKAVGQQLKGGGRGDNWDTKERRYEDYDNDELKKSRGLKIKLYYNNYNTTAINAKSIAVLNMVKSFDEIGHQDKQSELPLSSYAFTQLDVKTSSKSPSTAEQSKQYSYSIHSIQATVSMLKVSASEKKYIVEGVAADVRADGRDRLSYRSLSLETSLLAQSNGSARVSLEASGTDVLASVKLEVASPLPDAPSAGIVQGAVSCCPSVSAKLYGRAVEELNVELSQLMTRLLCSCPSAELEKYCIIPGESVWSISIDVMVFESSGNLPDVISLAIYAALNDTVFPSVRLVGVEGEDKTIEVDTDPAAGKLMMAQQWPICVTLSKIGDYFITDPMQEEELCTTAQMSVAVNPEGSVCGVQKSGNGAIEMEEMQQMIDEACARSKELFKLLQEALREQRDRDAQAGHRVERVGFLG</sequence>
<dbReference type="GO" id="GO:0005730">
    <property type="term" value="C:nucleolus"/>
    <property type="evidence" value="ECO:0007669"/>
    <property type="project" value="UniProtKB-SubCell"/>
</dbReference>
<comment type="caution">
    <text evidence="5">The sequence shown here is derived from an EMBL/GenBank/DDBJ whole genome shotgun (WGS) entry which is preliminary data.</text>
</comment>
<dbReference type="FunFam" id="3.30.230.70:FF:000039">
    <property type="entry name" value="Exosome complex component RRP42"/>
    <property type="match status" value="1"/>
</dbReference>
<name>A0A8J5MGU7_9STRA</name>
<evidence type="ECO:0000256" key="1">
    <source>
        <dbReference type="ARBA" id="ARBA00004604"/>
    </source>
</evidence>
<dbReference type="PANTHER" id="PTHR11097">
    <property type="entry name" value="EXOSOME COMPLEX EXONUCLEASE RIBOSOMAL RNA PROCESSING PROTEIN"/>
    <property type="match status" value="1"/>
</dbReference>
<evidence type="ECO:0000313" key="6">
    <source>
        <dbReference type="Proteomes" id="UP000709295"/>
    </source>
</evidence>
<dbReference type="Proteomes" id="UP000709295">
    <property type="component" value="Unassembled WGS sequence"/>
</dbReference>
<dbReference type="InterPro" id="IPR015847">
    <property type="entry name" value="ExoRNase_PH_dom2"/>
</dbReference>
<dbReference type="GO" id="GO:0071035">
    <property type="term" value="P:nuclear polyadenylation-dependent rRNA catabolic process"/>
    <property type="evidence" value="ECO:0007669"/>
    <property type="project" value="TreeGrafter"/>
</dbReference>
<dbReference type="GO" id="GO:0071038">
    <property type="term" value="P:TRAMP-dependent tRNA surveillance pathway"/>
    <property type="evidence" value="ECO:0007669"/>
    <property type="project" value="TreeGrafter"/>
</dbReference>
<dbReference type="GO" id="GO:0035925">
    <property type="term" value="F:mRNA 3'-UTR AU-rich region binding"/>
    <property type="evidence" value="ECO:0007669"/>
    <property type="project" value="TreeGrafter"/>
</dbReference>
<feature type="region of interest" description="Disordered" evidence="2">
    <location>
        <begin position="26"/>
        <end position="141"/>
    </location>
</feature>
<dbReference type="PANTHER" id="PTHR11097:SF8">
    <property type="entry name" value="EXOSOME COMPLEX COMPONENT RRP42"/>
    <property type="match status" value="1"/>
</dbReference>
<keyword evidence="6" id="KW-1185">Reference proteome</keyword>
<proteinExistence type="predicted"/>
<accession>A0A8J5MGU7</accession>
<dbReference type="InterPro" id="IPR001247">
    <property type="entry name" value="ExoRNase_PH_dom1"/>
</dbReference>
<dbReference type="EMBL" id="JAENGY010000247">
    <property type="protein sequence ID" value="KAG6968180.1"/>
    <property type="molecule type" value="Genomic_DNA"/>
</dbReference>